<dbReference type="SUPFAM" id="SSF53474">
    <property type="entry name" value="alpha/beta-Hydrolases"/>
    <property type="match status" value="1"/>
</dbReference>
<dbReference type="GO" id="GO:0016020">
    <property type="term" value="C:membrane"/>
    <property type="evidence" value="ECO:0007669"/>
    <property type="project" value="TreeGrafter"/>
</dbReference>
<sequence length="285" mass="31729">MSDLVAEQLAINKKINIALHIYPGKSEPIILLHGGPGGYDYLGPVAEMLSPPQLAIGYDQRGGGASTRRGPYGIVDYVNDLEALRTHIDVERLHIFGHSWGGLLAQIYAAYHPQRIASLVLCSSAAGLGAAFMQEERAASRAIFLRNPLVGLFSHTIFAAMLGSSNLMSLLAPMYFAYPEQVAREDLAILRQFDGGSFNATLRSIMYSSNSLLQRLSLDGHVPIMRLRGQHDLFVASERSLRRRFPQAQEVWFEESGHFPWIEEPEKFKRVLCAFYTQNAYSGKE</sequence>
<keyword evidence="5" id="KW-1185">Reference proteome</keyword>
<gene>
    <name evidence="4" type="ORF">KDK_67650</name>
</gene>
<protein>
    <submittedName>
        <fullName evidence="4">Alpha/beta hydrolase</fullName>
    </submittedName>
</protein>
<keyword evidence="2 4" id="KW-0378">Hydrolase</keyword>
<dbReference type="GO" id="GO:0006508">
    <property type="term" value="P:proteolysis"/>
    <property type="evidence" value="ECO:0007669"/>
    <property type="project" value="InterPro"/>
</dbReference>
<dbReference type="AlphaFoldDB" id="A0A402AV53"/>
<dbReference type="PANTHER" id="PTHR43798:SF33">
    <property type="entry name" value="HYDROLASE, PUTATIVE (AFU_ORTHOLOGUE AFUA_2G14860)-RELATED"/>
    <property type="match status" value="1"/>
</dbReference>
<dbReference type="PANTHER" id="PTHR43798">
    <property type="entry name" value="MONOACYLGLYCEROL LIPASE"/>
    <property type="match status" value="1"/>
</dbReference>
<accession>A0A402AV53</accession>
<comment type="similarity">
    <text evidence="1">Belongs to the peptidase S33 family.</text>
</comment>
<evidence type="ECO:0000256" key="1">
    <source>
        <dbReference type="ARBA" id="ARBA00010088"/>
    </source>
</evidence>
<organism evidence="4 5">
    <name type="scientific">Dictyobacter kobayashii</name>
    <dbReference type="NCBI Taxonomy" id="2014872"/>
    <lineage>
        <taxon>Bacteria</taxon>
        <taxon>Bacillati</taxon>
        <taxon>Chloroflexota</taxon>
        <taxon>Ktedonobacteria</taxon>
        <taxon>Ktedonobacterales</taxon>
        <taxon>Dictyobacteraceae</taxon>
        <taxon>Dictyobacter</taxon>
    </lineage>
</organism>
<evidence type="ECO:0000313" key="5">
    <source>
        <dbReference type="Proteomes" id="UP000287188"/>
    </source>
</evidence>
<dbReference type="InterPro" id="IPR050266">
    <property type="entry name" value="AB_hydrolase_sf"/>
</dbReference>
<dbReference type="Pfam" id="PF00561">
    <property type="entry name" value="Abhydrolase_1"/>
    <property type="match status" value="1"/>
</dbReference>
<reference evidence="5" key="1">
    <citation type="submission" date="2018-12" db="EMBL/GenBank/DDBJ databases">
        <title>Tengunoibacter tsumagoiensis gen. nov., sp. nov., Dictyobacter kobayashii sp. nov., D. alpinus sp. nov., and D. joshuensis sp. nov. and description of Dictyobacteraceae fam. nov. within the order Ktedonobacterales isolated from Tengu-no-mugimeshi.</title>
        <authorList>
            <person name="Wang C.M."/>
            <person name="Zheng Y."/>
            <person name="Sakai Y."/>
            <person name="Toyoda A."/>
            <person name="Minakuchi Y."/>
            <person name="Abe K."/>
            <person name="Yokota A."/>
            <person name="Yabe S."/>
        </authorList>
    </citation>
    <scope>NUCLEOTIDE SEQUENCE [LARGE SCALE GENOMIC DNA]</scope>
    <source>
        <strain evidence="5">Uno11</strain>
    </source>
</reference>
<dbReference type="EMBL" id="BIFS01000002">
    <property type="protein sequence ID" value="GCE22965.1"/>
    <property type="molecule type" value="Genomic_DNA"/>
</dbReference>
<name>A0A402AV53_9CHLR</name>
<dbReference type="OrthoDB" id="151598at2"/>
<dbReference type="InterPro" id="IPR000073">
    <property type="entry name" value="AB_hydrolase_1"/>
</dbReference>
<evidence type="ECO:0000256" key="2">
    <source>
        <dbReference type="ARBA" id="ARBA00022801"/>
    </source>
</evidence>
<dbReference type="RefSeq" id="WP_126556478.1">
    <property type="nucleotide sequence ID" value="NZ_BIFS01000002.1"/>
</dbReference>
<dbReference type="InterPro" id="IPR002410">
    <property type="entry name" value="Peptidase_S33"/>
</dbReference>
<comment type="caution">
    <text evidence="4">The sequence shown here is derived from an EMBL/GenBank/DDBJ whole genome shotgun (WGS) entry which is preliminary data.</text>
</comment>
<dbReference type="PRINTS" id="PR00793">
    <property type="entry name" value="PROAMNOPTASE"/>
</dbReference>
<evidence type="ECO:0000313" key="4">
    <source>
        <dbReference type="EMBL" id="GCE22965.1"/>
    </source>
</evidence>
<dbReference type="Gene3D" id="3.40.50.1820">
    <property type="entry name" value="alpha/beta hydrolase"/>
    <property type="match status" value="1"/>
</dbReference>
<evidence type="ECO:0000259" key="3">
    <source>
        <dbReference type="Pfam" id="PF00561"/>
    </source>
</evidence>
<dbReference type="GO" id="GO:0004177">
    <property type="term" value="F:aminopeptidase activity"/>
    <property type="evidence" value="ECO:0007669"/>
    <property type="project" value="UniProtKB-EC"/>
</dbReference>
<dbReference type="Proteomes" id="UP000287188">
    <property type="component" value="Unassembled WGS sequence"/>
</dbReference>
<feature type="domain" description="AB hydrolase-1" evidence="3">
    <location>
        <begin position="28"/>
        <end position="265"/>
    </location>
</feature>
<dbReference type="InterPro" id="IPR029058">
    <property type="entry name" value="AB_hydrolase_fold"/>
</dbReference>
<proteinExistence type="inferred from homology"/>